<name>A0ABV2L0Y6_9HYPH</name>
<reference evidence="2 3" key="1">
    <citation type="submission" date="2024-06" db="EMBL/GenBank/DDBJ databases">
        <title>Genomic Encyclopedia of Type Strains, Phase IV (KMG-IV): sequencing the most valuable type-strain genomes for metagenomic binning, comparative biology and taxonomic classification.</title>
        <authorList>
            <person name="Goeker M."/>
        </authorList>
    </citation>
    <scope>NUCLEOTIDE SEQUENCE [LARGE SCALE GENOMIC DNA]</scope>
    <source>
        <strain evidence="2 3">DSM 21331</strain>
    </source>
</reference>
<feature type="region of interest" description="Disordered" evidence="1">
    <location>
        <begin position="47"/>
        <end position="92"/>
    </location>
</feature>
<evidence type="ECO:0000256" key="1">
    <source>
        <dbReference type="SAM" id="MobiDB-lite"/>
    </source>
</evidence>
<dbReference type="EMBL" id="JBEPMM010000002">
    <property type="protein sequence ID" value="MET3691488.1"/>
    <property type="molecule type" value="Genomic_DNA"/>
</dbReference>
<evidence type="ECO:0000313" key="2">
    <source>
        <dbReference type="EMBL" id="MET3691488.1"/>
    </source>
</evidence>
<gene>
    <name evidence="2" type="ORF">ABID43_001013</name>
</gene>
<organism evidence="2 3">
    <name type="scientific">Methylobacterium goesingense</name>
    <dbReference type="NCBI Taxonomy" id="243690"/>
    <lineage>
        <taxon>Bacteria</taxon>
        <taxon>Pseudomonadati</taxon>
        <taxon>Pseudomonadota</taxon>
        <taxon>Alphaproteobacteria</taxon>
        <taxon>Hyphomicrobiales</taxon>
        <taxon>Methylobacteriaceae</taxon>
        <taxon>Methylobacterium</taxon>
    </lineage>
</organism>
<evidence type="ECO:0008006" key="4">
    <source>
        <dbReference type="Google" id="ProtNLM"/>
    </source>
</evidence>
<proteinExistence type="predicted"/>
<keyword evidence="3" id="KW-1185">Reference proteome</keyword>
<protein>
    <recommendedName>
        <fullName evidence="4">Secreted protein</fullName>
    </recommendedName>
</protein>
<dbReference type="Proteomes" id="UP001549145">
    <property type="component" value="Unassembled WGS sequence"/>
</dbReference>
<accession>A0ABV2L0Y6</accession>
<evidence type="ECO:0000313" key="3">
    <source>
        <dbReference type="Proteomes" id="UP001549145"/>
    </source>
</evidence>
<sequence>MMAVAVTEMVAEMAAVMMAEVATAMMMVVAEAATPAMVPVAAILNRGETSGRPGDFGGHDSGRGLGTLGSPEQGHADKREDDGEGSDQTGSG</sequence>
<dbReference type="RefSeq" id="WP_238275883.1">
    <property type="nucleotide sequence ID" value="NZ_BPQL01000011.1"/>
</dbReference>
<comment type="caution">
    <text evidence="2">The sequence shown here is derived from an EMBL/GenBank/DDBJ whole genome shotgun (WGS) entry which is preliminary data.</text>
</comment>